<dbReference type="NCBIfam" id="NF003339">
    <property type="entry name" value="PRK04351.1"/>
    <property type="match status" value="1"/>
</dbReference>
<dbReference type="InterPro" id="IPR006640">
    <property type="entry name" value="SprT-like_domain"/>
</dbReference>
<dbReference type="Pfam" id="PF17283">
    <property type="entry name" value="Zn_ribbon_SprT"/>
    <property type="match status" value="1"/>
</dbReference>
<evidence type="ECO:0000256" key="4">
    <source>
        <dbReference type="HAMAP-Rule" id="MF_00745"/>
    </source>
</evidence>
<accession>A0A1B2E3W6</accession>
<sequence>MKEMSNEELQAWVESVSLKSFGVPFRHKATFNRRLSSTGGRYFLKAHHIEINPHQLAANGPEEVEKIIKHELCHYHLHIAGKGYRHRDPDFKQLLQAVGGSRFCKSLPATKPAGRKPEPYRYMLRCGACGTEYLRKRKMNPARYRCGRCSGRLTLLQLDSPKKS</sequence>
<comment type="cofactor">
    <cofactor evidence="4">
        <name>Zn(2+)</name>
        <dbReference type="ChEBI" id="CHEBI:29105"/>
    </cofactor>
    <text evidence="4">Binds 1 zinc ion.</text>
</comment>
<dbReference type="GO" id="GO:0008270">
    <property type="term" value="F:zinc ion binding"/>
    <property type="evidence" value="ECO:0007669"/>
    <property type="project" value="UniProtKB-UniRule"/>
</dbReference>
<dbReference type="Pfam" id="PF10263">
    <property type="entry name" value="SprT-like"/>
    <property type="match status" value="1"/>
</dbReference>
<keyword evidence="3 4" id="KW-0862">Zinc</keyword>
<dbReference type="InterPro" id="IPR023524">
    <property type="entry name" value="Uncharacterised_SprT-like"/>
</dbReference>
<evidence type="ECO:0000256" key="1">
    <source>
        <dbReference type="ARBA" id="ARBA00022490"/>
    </source>
</evidence>
<dbReference type="EMBL" id="CP016809">
    <property type="protein sequence ID" value="ANY74602.1"/>
    <property type="molecule type" value="Genomic_DNA"/>
</dbReference>
<comment type="similarity">
    <text evidence="4">Belongs to the SprT family.</text>
</comment>
<gene>
    <name evidence="6" type="ORF">BBD41_19635</name>
</gene>
<keyword evidence="2 4" id="KW-0479">Metal-binding</keyword>
<feature type="active site" evidence="4">
    <location>
        <position position="71"/>
    </location>
</feature>
<comment type="subcellular location">
    <subcellularLocation>
        <location evidence="4">Cytoplasm</location>
    </subcellularLocation>
</comment>
<dbReference type="GO" id="GO:0006950">
    <property type="term" value="P:response to stress"/>
    <property type="evidence" value="ECO:0007669"/>
    <property type="project" value="UniProtKB-ARBA"/>
</dbReference>
<evidence type="ECO:0000313" key="6">
    <source>
        <dbReference type="EMBL" id="ANY74602.1"/>
    </source>
</evidence>
<keyword evidence="1 4" id="KW-0963">Cytoplasm</keyword>
<dbReference type="GO" id="GO:0005737">
    <property type="term" value="C:cytoplasm"/>
    <property type="evidence" value="ECO:0007669"/>
    <property type="project" value="UniProtKB-SubCell"/>
</dbReference>
<proteinExistence type="inferred from homology"/>
<evidence type="ECO:0000256" key="3">
    <source>
        <dbReference type="ARBA" id="ARBA00022833"/>
    </source>
</evidence>
<feature type="binding site" evidence="4">
    <location>
        <position position="70"/>
    </location>
    <ligand>
        <name>Zn(2+)</name>
        <dbReference type="ChEBI" id="CHEBI:29105"/>
    </ligand>
</feature>
<evidence type="ECO:0000256" key="2">
    <source>
        <dbReference type="ARBA" id="ARBA00022723"/>
    </source>
</evidence>
<dbReference type="AlphaFoldDB" id="A0A1B2E3W6"/>
<dbReference type="HAMAP" id="MF_00745">
    <property type="entry name" value="SprT_like"/>
    <property type="match status" value="1"/>
</dbReference>
<protein>
    <recommendedName>
        <fullName evidence="4">Protein SprT-like</fullName>
    </recommendedName>
</protein>
<feature type="domain" description="SprT-like" evidence="5">
    <location>
        <begin position="7"/>
        <end position="156"/>
    </location>
</feature>
<dbReference type="InterPro" id="IPR035240">
    <property type="entry name" value="SprT_Zn_ribbon"/>
</dbReference>
<name>A0A1B2E3W6_9BACL</name>
<organism evidence="6">
    <name type="scientific">Paenibacillus ihbetae</name>
    <dbReference type="NCBI Taxonomy" id="1870820"/>
    <lineage>
        <taxon>Bacteria</taxon>
        <taxon>Bacillati</taxon>
        <taxon>Bacillota</taxon>
        <taxon>Bacilli</taxon>
        <taxon>Bacillales</taxon>
        <taxon>Paenibacillaceae</taxon>
        <taxon>Paenibacillus</taxon>
    </lineage>
</organism>
<dbReference type="SMART" id="SM00731">
    <property type="entry name" value="SprT"/>
    <property type="match status" value="1"/>
</dbReference>
<reference evidence="6" key="1">
    <citation type="submission" date="2016-08" db="EMBL/GenBank/DDBJ databases">
        <title>Complete Genome Seqeunce of Paenibacillus sp. nov. IHBB 9852 from high altitute lake of Indian trans-Himalayas.</title>
        <authorList>
            <person name="Kiran S."/>
            <person name="Swarnkar M.K."/>
            <person name="Rana A."/>
            <person name="Tewari R."/>
            <person name="Gulati A."/>
        </authorList>
    </citation>
    <scope>NUCLEOTIDE SEQUENCE [LARGE SCALE GENOMIC DNA]</scope>
    <source>
        <strain evidence="6">IHBB 9852</strain>
    </source>
</reference>
<feature type="binding site" evidence="4">
    <location>
        <position position="74"/>
    </location>
    <ligand>
        <name>Zn(2+)</name>
        <dbReference type="ChEBI" id="CHEBI:29105"/>
    </ligand>
</feature>
<dbReference type="KEGG" id="pib:BBD41_19635"/>
<evidence type="ECO:0000259" key="5">
    <source>
        <dbReference type="SMART" id="SM00731"/>
    </source>
</evidence>